<feature type="region of interest" description="Disordered" evidence="1">
    <location>
        <begin position="63"/>
        <end position="83"/>
    </location>
</feature>
<keyword evidence="3" id="KW-1185">Reference proteome</keyword>
<comment type="caution">
    <text evidence="2">The sequence shown here is derived from an EMBL/GenBank/DDBJ whole genome shotgun (WGS) entry which is preliminary data.</text>
</comment>
<gene>
    <name evidence="2" type="ORF">EVAR_102843_1</name>
</gene>
<evidence type="ECO:0000313" key="3">
    <source>
        <dbReference type="Proteomes" id="UP000299102"/>
    </source>
</evidence>
<evidence type="ECO:0000256" key="1">
    <source>
        <dbReference type="SAM" id="MobiDB-lite"/>
    </source>
</evidence>
<dbReference type="AlphaFoldDB" id="A0A4C1UMC6"/>
<feature type="compositionally biased region" description="Polar residues" evidence="1">
    <location>
        <begin position="141"/>
        <end position="154"/>
    </location>
</feature>
<proteinExistence type="predicted"/>
<feature type="region of interest" description="Disordered" evidence="1">
    <location>
        <begin position="104"/>
        <end position="170"/>
    </location>
</feature>
<name>A0A4C1UMC6_EUMVA</name>
<protein>
    <submittedName>
        <fullName evidence="2">Uncharacterized protein</fullName>
    </submittedName>
</protein>
<evidence type="ECO:0000313" key="2">
    <source>
        <dbReference type="EMBL" id="GBP27591.1"/>
    </source>
</evidence>
<dbReference type="EMBL" id="BGZK01000196">
    <property type="protein sequence ID" value="GBP27591.1"/>
    <property type="molecule type" value="Genomic_DNA"/>
</dbReference>
<dbReference type="Proteomes" id="UP000299102">
    <property type="component" value="Unassembled WGS sequence"/>
</dbReference>
<accession>A0A4C1UMC6</accession>
<sequence>MFLTWPAVSQISTLTGRSSTSTTTAKEEATVEGLRRYGERRTQEQVQLREGRRNILECHTSTTSKSASYFSGPRRRAGPAETRRQLLRPNVVLLIELEGDVFKLPDKNGVTSSQSAQSGGADAVKSPPSGRGVNKGEASHVQDNSPSDRMLTTMTHRKYITVSRNGTYLS</sequence>
<organism evidence="2 3">
    <name type="scientific">Eumeta variegata</name>
    <name type="common">Bagworm moth</name>
    <name type="synonym">Eumeta japonica</name>
    <dbReference type="NCBI Taxonomy" id="151549"/>
    <lineage>
        <taxon>Eukaryota</taxon>
        <taxon>Metazoa</taxon>
        <taxon>Ecdysozoa</taxon>
        <taxon>Arthropoda</taxon>
        <taxon>Hexapoda</taxon>
        <taxon>Insecta</taxon>
        <taxon>Pterygota</taxon>
        <taxon>Neoptera</taxon>
        <taxon>Endopterygota</taxon>
        <taxon>Lepidoptera</taxon>
        <taxon>Glossata</taxon>
        <taxon>Ditrysia</taxon>
        <taxon>Tineoidea</taxon>
        <taxon>Psychidae</taxon>
        <taxon>Oiketicinae</taxon>
        <taxon>Eumeta</taxon>
    </lineage>
</organism>
<reference evidence="2 3" key="1">
    <citation type="journal article" date="2019" name="Commun. Biol.">
        <title>The bagworm genome reveals a unique fibroin gene that provides high tensile strength.</title>
        <authorList>
            <person name="Kono N."/>
            <person name="Nakamura H."/>
            <person name="Ohtoshi R."/>
            <person name="Tomita M."/>
            <person name="Numata K."/>
            <person name="Arakawa K."/>
        </authorList>
    </citation>
    <scope>NUCLEOTIDE SEQUENCE [LARGE SCALE GENOMIC DNA]</scope>
</reference>
<feature type="compositionally biased region" description="Low complexity" evidence="1">
    <location>
        <begin position="112"/>
        <end position="121"/>
    </location>
</feature>